<keyword evidence="2" id="KW-1185">Reference proteome</keyword>
<organism evidence="1 2">
    <name type="scientific">Corynebacterium cystitidis DSM 20524</name>
    <dbReference type="NCBI Taxonomy" id="1121357"/>
    <lineage>
        <taxon>Bacteria</taxon>
        <taxon>Bacillati</taxon>
        <taxon>Actinomycetota</taxon>
        <taxon>Actinomycetes</taxon>
        <taxon>Mycobacteriales</taxon>
        <taxon>Corynebacteriaceae</taxon>
        <taxon>Corynebacterium</taxon>
    </lineage>
</organism>
<dbReference type="EMBL" id="FOGQ01000008">
    <property type="protein sequence ID" value="SES09098.1"/>
    <property type="molecule type" value="Genomic_DNA"/>
</dbReference>
<sequence>MGQANEPLDHVPHPNTYDQFEGIEAQSLSADEFEGLWAETRAKFPEL</sequence>
<proteinExistence type="predicted"/>
<gene>
    <name evidence="1" type="ORF">SAMN05661109_01808</name>
</gene>
<dbReference type="AlphaFoldDB" id="A0A1H9UII7"/>
<dbReference type="STRING" id="1121357.SAMN05661109_01808"/>
<accession>A0A1H9UII7</accession>
<evidence type="ECO:0000313" key="2">
    <source>
        <dbReference type="Proteomes" id="UP000198929"/>
    </source>
</evidence>
<dbReference type="Proteomes" id="UP000198929">
    <property type="component" value="Unassembled WGS sequence"/>
</dbReference>
<protein>
    <submittedName>
        <fullName evidence="1">Uncharacterized protein</fullName>
    </submittedName>
</protein>
<reference evidence="2" key="1">
    <citation type="submission" date="2016-10" db="EMBL/GenBank/DDBJ databases">
        <authorList>
            <person name="Varghese N."/>
            <person name="Submissions S."/>
        </authorList>
    </citation>
    <scope>NUCLEOTIDE SEQUENCE [LARGE SCALE GENOMIC DNA]</scope>
    <source>
        <strain evidence="2">DSM 20524</strain>
    </source>
</reference>
<name>A0A1H9UII7_9CORY</name>
<evidence type="ECO:0000313" key="1">
    <source>
        <dbReference type="EMBL" id="SES09098.1"/>
    </source>
</evidence>